<dbReference type="SUPFAM" id="SSF54665">
    <property type="entry name" value="CO dehydrogenase molybdoprotein N-domain-like"/>
    <property type="match status" value="1"/>
</dbReference>
<dbReference type="PANTHER" id="PTHR11908">
    <property type="entry name" value="XANTHINE DEHYDROGENASE"/>
    <property type="match status" value="1"/>
</dbReference>
<dbReference type="InterPro" id="IPR046867">
    <property type="entry name" value="AldOxase/xan_DH_MoCoBD2"/>
</dbReference>
<feature type="compositionally biased region" description="Low complexity" evidence="1">
    <location>
        <begin position="702"/>
        <end position="719"/>
    </location>
</feature>
<feature type="region of interest" description="Disordered" evidence="1">
    <location>
        <begin position="694"/>
        <end position="719"/>
    </location>
</feature>
<protein>
    <submittedName>
        <fullName evidence="3">Carbon-monoxide dehydrogenase large subunit</fullName>
    </submittedName>
</protein>
<dbReference type="PANTHER" id="PTHR11908:SF157">
    <property type="entry name" value="XANTHINE DEHYDROGENASE SUBUNIT D-RELATED"/>
    <property type="match status" value="1"/>
</dbReference>
<dbReference type="InterPro" id="IPR037165">
    <property type="entry name" value="AldOxase/xan_DH_Mopterin-bd_sf"/>
</dbReference>
<reference evidence="3 4" key="1">
    <citation type="submission" date="2019-10" db="EMBL/GenBank/DDBJ databases">
        <title>Whole genome shotgun sequence of Acrocarpospora macrocephala NBRC 16266.</title>
        <authorList>
            <person name="Ichikawa N."/>
            <person name="Kimura A."/>
            <person name="Kitahashi Y."/>
            <person name="Komaki H."/>
            <person name="Oguchi A."/>
        </authorList>
    </citation>
    <scope>NUCLEOTIDE SEQUENCE [LARGE SCALE GENOMIC DNA]</scope>
    <source>
        <strain evidence="3 4">NBRC 16266</strain>
    </source>
</reference>
<dbReference type="InterPro" id="IPR036856">
    <property type="entry name" value="Ald_Oxase/Xan_DH_a/b_sf"/>
</dbReference>
<feature type="domain" description="Aldehyde oxidase/xanthine dehydrogenase a/b hammerhead" evidence="2">
    <location>
        <begin position="10"/>
        <end position="116"/>
    </location>
</feature>
<organism evidence="3 4">
    <name type="scientific">Acrocarpospora macrocephala</name>
    <dbReference type="NCBI Taxonomy" id="150177"/>
    <lineage>
        <taxon>Bacteria</taxon>
        <taxon>Bacillati</taxon>
        <taxon>Actinomycetota</taxon>
        <taxon>Actinomycetes</taxon>
        <taxon>Streptosporangiales</taxon>
        <taxon>Streptosporangiaceae</taxon>
        <taxon>Acrocarpospora</taxon>
    </lineage>
</organism>
<gene>
    <name evidence="3" type="ORF">Amac_061400</name>
</gene>
<dbReference type="Pfam" id="PF02738">
    <property type="entry name" value="MoCoBD_1"/>
    <property type="match status" value="1"/>
</dbReference>
<dbReference type="Gene3D" id="3.30.365.10">
    <property type="entry name" value="Aldehyde oxidase/xanthine dehydrogenase, molybdopterin binding domain"/>
    <property type="match status" value="4"/>
</dbReference>
<sequence>MRPDAVAKLTGEFGYATELHAPGELHGATVRSPVAAADLLGVETAEAMRVRGAYRVLTIADVPGARRVGVKTPDQPVLADGRVRHHGEPIAFALAETAEAARRMALLVRPILRPRPALLDPERALDADAPRVGPDGSNLVHRLRLAHGTARRGATGVRRRWRTGRQDAAFLAPEAGLALPDGAGGVVLRVATQDLHHDRAQIAAALGLPEERVRVELAGVGGAFGGREDITVHVHLCLAALLSGRPVRALYSRAESFGAHPSRHPAIMTYELTADPDGTFVSLAADLLFDGGAYASTSKAVVGVAHYFAAGPYRIPRVEITTRAVYTNNPVAGALRGFGATQVCFAMESTVDALAAELGLDPADVRRRNLLEPGEPLATSGQALAGVAAPASLLDALAAVPLPAATPAPGLRRGVGVAVGIKSAGLGDGRPEGAGIVLRADRHGVEIATAAPEVGQGVRAVLAQIVTECLGPVPITFADSTSALPASGGSKASRQTMASGGAALRAATRLRQRLGGATPVDLSALGDGTSIVVEERYDAPPTAAPDPRTGRGDPHIAFQLTAHRAVVDVNPALGTARVVQLVAAQDVGRALNPALVRGQLAGGTVQGAGFALLEEIPVDADGRGGAAGFGTYLLPAAVDVPEVIPVIVESGDPRLPFGAKGVGEGPLISSPAAVAAALRAATGRPVARIPAHPEDLATSHDPAATAPAAAAEEPAAVDG</sequence>
<dbReference type="EMBL" id="BLAE01000036">
    <property type="protein sequence ID" value="GES12543.1"/>
    <property type="molecule type" value="Genomic_DNA"/>
</dbReference>
<dbReference type="Pfam" id="PF01315">
    <property type="entry name" value="Ald_Xan_dh_C"/>
    <property type="match status" value="1"/>
</dbReference>
<dbReference type="GO" id="GO:0005506">
    <property type="term" value="F:iron ion binding"/>
    <property type="evidence" value="ECO:0007669"/>
    <property type="project" value="InterPro"/>
</dbReference>
<proteinExistence type="predicted"/>
<accession>A0A5M3X1D0</accession>
<evidence type="ECO:0000313" key="4">
    <source>
        <dbReference type="Proteomes" id="UP000331127"/>
    </source>
</evidence>
<name>A0A5M3X1D0_9ACTN</name>
<comment type="caution">
    <text evidence="3">The sequence shown here is derived from an EMBL/GenBank/DDBJ whole genome shotgun (WGS) entry which is preliminary data.</text>
</comment>
<dbReference type="Gene3D" id="3.90.1170.50">
    <property type="entry name" value="Aldehyde oxidase/xanthine dehydrogenase, a/b hammerhead"/>
    <property type="match status" value="1"/>
</dbReference>
<dbReference type="InterPro" id="IPR000674">
    <property type="entry name" value="Ald_Oxase/Xan_DH_a/b"/>
</dbReference>
<dbReference type="SUPFAM" id="SSF56003">
    <property type="entry name" value="Molybdenum cofactor-binding domain"/>
    <property type="match status" value="1"/>
</dbReference>
<dbReference type="Pfam" id="PF20256">
    <property type="entry name" value="MoCoBD_2"/>
    <property type="match status" value="1"/>
</dbReference>
<keyword evidence="4" id="KW-1185">Reference proteome</keyword>
<evidence type="ECO:0000313" key="3">
    <source>
        <dbReference type="EMBL" id="GES12543.1"/>
    </source>
</evidence>
<dbReference type="InterPro" id="IPR008274">
    <property type="entry name" value="AldOxase/xan_DH_MoCoBD1"/>
</dbReference>
<dbReference type="Proteomes" id="UP000331127">
    <property type="component" value="Unassembled WGS sequence"/>
</dbReference>
<evidence type="ECO:0000256" key="1">
    <source>
        <dbReference type="SAM" id="MobiDB-lite"/>
    </source>
</evidence>
<dbReference type="InterPro" id="IPR016208">
    <property type="entry name" value="Ald_Oxase/xanthine_DH-like"/>
</dbReference>
<dbReference type="GO" id="GO:0016491">
    <property type="term" value="F:oxidoreductase activity"/>
    <property type="evidence" value="ECO:0007669"/>
    <property type="project" value="InterPro"/>
</dbReference>
<dbReference type="SMART" id="SM01008">
    <property type="entry name" value="Ald_Xan_dh_C"/>
    <property type="match status" value="1"/>
</dbReference>
<evidence type="ECO:0000259" key="2">
    <source>
        <dbReference type="SMART" id="SM01008"/>
    </source>
</evidence>
<dbReference type="AlphaFoldDB" id="A0A5M3X1D0"/>